<dbReference type="OrthoDB" id="26242at2759"/>
<dbReference type="GO" id="GO:0000145">
    <property type="term" value="C:exocyst"/>
    <property type="evidence" value="ECO:0007669"/>
    <property type="project" value="UniProtKB-UniRule"/>
</dbReference>
<proteinExistence type="inferred from homology"/>
<keyword evidence="3 4" id="KW-0268">Exocytosis</keyword>
<protein>
    <recommendedName>
        <fullName evidence="4">Exocyst complex component SEC5</fullName>
    </recommendedName>
</protein>
<organism evidence="6 7">
    <name type="scientific">Trichomonascus ciferrii</name>
    <dbReference type="NCBI Taxonomy" id="44093"/>
    <lineage>
        <taxon>Eukaryota</taxon>
        <taxon>Fungi</taxon>
        <taxon>Dikarya</taxon>
        <taxon>Ascomycota</taxon>
        <taxon>Saccharomycotina</taxon>
        <taxon>Dipodascomycetes</taxon>
        <taxon>Dipodascales</taxon>
        <taxon>Trichomonascaceae</taxon>
        <taxon>Trichomonascus</taxon>
        <taxon>Trichomonascus ciferrii complex</taxon>
    </lineage>
</organism>
<dbReference type="PANTHER" id="PTHR13043:SF1">
    <property type="entry name" value="EXOCYST COMPLEX COMPONENT 2"/>
    <property type="match status" value="1"/>
</dbReference>
<dbReference type="GO" id="GO:0006887">
    <property type="term" value="P:exocytosis"/>
    <property type="evidence" value="ECO:0007669"/>
    <property type="project" value="UniProtKB-KW"/>
</dbReference>
<evidence type="ECO:0000256" key="1">
    <source>
        <dbReference type="ARBA" id="ARBA00010578"/>
    </source>
</evidence>
<dbReference type="InterPro" id="IPR029175">
    <property type="entry name" value="EXOC2/Sec5"/>
</dbReference>
<sequence length="884" mass="100153">MNFDREKILQYYNITDEFADEWTESDEISKLNLEEKNTGELSKYALLRELVSTNRASSANHSQDEADPLGSTDSVVSVLQARGIDAESHPAIRNKYLVSSTQFEPRTFLRDVHVNATYTNLVNSLDYLESSITEHSEALRVLVESDYDRFVKSKSLLDSVFDQIKNTGFNSEHEWGLECVKSLLDDSNAKATVIMKPVMDNQAKEDRLKAALELIKKNKYLFNLPSTILKHIKNNDHDSLIRDYRRGKDMKYSENITADTPDYEIQNKKITDRIWNEVEEIVDDYKRDTWKLLERTGADQNYIQVISKLLELGVEDNPIWVWIDSQISRFTELAGKQFDKLKLKTTLMRMNLASLPPSTNSSFVVPLKENSYDHTDGSSLCDSAEVVEMWLTIKKLLGEISTSAEQACMFWESCNEFLGNQRQGSLPTGYQGESKVHLQFSQSQIHEIKENGRNMIKIFGERILEYFNSPAGDGSLSQDDEDGFLFLPSSANALSTVKYLSQTLVSLAASMKTLSHSNVSSHTTESLTHVLSAVRERAIKAVCIAWQNDSKKFCLLEDWTHAANGKTTQIPLYFKTYQYTVINGIRRIMYYSAEGFEGSSNLVVAQPPKSLLDFVLSQFLSSNSYIFESLMGLLTTLGDPSRISYIDKHVTDPNSNELTPQEKTNDSKVLLLLSNVSTVRDSVLPGLYKTFEKSFSVPTRDATATLRNSMDQMDSTLFEIYTRKKRTALSDIIRNGIGKLEQQWNPEKPPTAVSNYVHESLLVLVVVHSKVSEVSDSLVDRIMGVLYDHIMKTILSCLRDIEAFPLGGLLQVTADVEFFNYVMKHYKTNESQTSIQHIYSTLKEASTDVSVWKSGKGPTYYVKNVVEECGQNSRVSFFGDLLIC</sequence>
<evidence type="ECO:0000256" key="2">
    <source>
        <dbReference type="ARBA" id="ARBA00022448"/>
    </source>
</evidence>
<evidence type="ECO:0000259" key="5">
    <source>
        <dbReference type="Pfam" id="PF15469"/>
    </source>
</evidence>
<dbReference type="VEuPathDB" id="FungiDB:TRICI_004444"/>
<evidence type="ECO:0000313" key="7">
    <source>
        <dbReference type="Proteomes" id="UP000761534"/>
    </source>
</evidence>
<dbReference type="EMBL" id="SWFS01000336">
    <property type="protein sequence ID" value="KAA8909609.1"/>
    <property type="molecule type" value="Genomic_DNA"/>
</dbReference>
<comment type="caution">
    <text evidence="6">The sequence shown here is derived from an EMBL/GenBank/DDBJ whole genome shotgun (WGS) entry which is preliminary data.</text>
</comment>
<keyword evidence="7" id="KW-1185">Reference proteome</keyword>
<comment type="similarity">
    <text evidence="1 4">Belongs to the SEC5 family.</text>
</comment>
<dbReference type="GO" id="GO:0006893">
    <property type="term" value="P:Golgi to plasma membrane transport"/>
    <property type="evidence" value="ECO:0007669"/>
    <property type="project" value="UniProtKB-UniRule"/>
</dbReference>
<dbReference type="GO" id="GO:0015031">
    <property type="term" value="P:protein transport"/>
    <property type="evidence" value="ECO:0007669"/>
    <property type="project" value="UniProtKB-KW"/>
</dbReference>
<feature type="domain" description="Exocyst complex component EXOC2/Sec5 N-terminal" evidence="5">
    <location>
        <begin position="67"/>
        <end position="877"/>
    </location>
</feature>
<gene>
    <name evidence="6" type="ORF">TRICI_004444</name>
</gene>
<name>A0A642V0A7_9ASCO</name>
<dbReference type="AlphaFoldDB" id="A0A642V0A7"/>
<dbReference type="InterPro" id="IPR039481">
    <property type="entry name" value="EXOC2/Sec5_N_dom"/>
</dbReference>
<comment type="function">
    <text evidence="4">Component of the exocyst complex involved in the docking of exocytic vesicles with fusion sites on the plasma membrane.</text>
</comment>
<dbReference type="Pfam" id="PF15469">
    <property type="entry name" value="Sec5"/>
    <property type="match status" value="1"/>
</dbReference>
<keyword evidence="2 4" id="KW-0813">Transport</keyword>
<evidence type="ECO:0000256" key="3">
    <source>
        <dbReference type="ARBA" id="ARBA00022483"/>
    </source>
</evidence>
<comment type="subunit">
    <text evidence="4">Component of the exocyst complex.</text>
</comment>
<dbReference type="Proteomes" id="UP000761534">
    <property type="component" value="Unassembled WGS sequence"/>
</dbReference>
<keyword evidence="4" id="KW-0653">Protein transport</keyword>
<evidence type="ECO:0000313" key="6">
    <source>
        <dbReference type="EMBL" id="KAA8909609.1"/>
    </source>
</evidence>
<evidence type="ECO:0000256" key="4">
    <source>
        <dbReference type="RuleBase" id="RU365069"/>
    </source>
</evidence>
<reference evidence="6" key="1">
    <citation type="journal article" date="2019" name="G3 (Bethesda)">
        <title>Genome Assemblies of Two Rare Opportunistic Yeast Pathogens: Diutina rugosa (syn. Candida rugosa) and Trichomonascus ciferrii (syn. Candida ciferrii).</title>
        <authorList>
            <person name="Mixao V."/>
            <person name="Saus E."/>
            <person name="Hansen A.P."/>
            <person name="Lass-Florl C."/>
            <person name="Gabaldon T."/>
        </authorList>
    </citation>
    <scope>NUCLEOTIDE SEQUENCE</scope>
    <source>
        <strain evidence="6">CBS 4856</strain>
    </source>
</reference>
<dbReference type="PANTHER" id="PTHR13043">
    <property type="entry name" value="EXOCYST COMPLEX COMPONENT SEC5"/>
    <property type="match status" value="1"/>
</dbReference>
<accession>A0A642V0A7</accession>